<comment type="subcellular location">
    <subcellularLocation>
        <location evidence="1">Mitochondrion</location>
    </subcellularLocation>
</comment>
<evidence type="ECO:0000313" key="5">
    <source>
        <dbReference type="Proteomes" id="UP000747110"/>
    </source>
</evidence>
<evidence type="ECO:0000313" key="4">
    <source>
        <dbReference type="EMBL" id="GIL87700.1"/>
    </source>
</evidence>
<dbReference type="GO" id="GO:0005739">
    <property type="term" value="C:mitochondrion"/>
    <property type="evidence" value="ECO:0007669"/>
    <property type="project" value="UniProtKB-SubCell"/>
</dbReference>
<proteinExistence type="predicted"/>
<accession>A0A8J4CW52</accession>
<dbReference type="PANTHER" id="PTHR46690:SF1">
    <property type="entry name" value="CYTOCHROME C OXIDASE ASSEMBLY FACTOR 6 HOMOLOG"/>
    <property type="match status" value="1"/>
</dbReference>
<gene>
    <name evidence="4" type="ORF">Vretifemale_15742</name>
</gene>
<keyword evidence="5" id="KW-1185">Reference proteome</keyword>
<dbReference type="AlphaFoldDB" id="A0A8J4CW52"/>
<sequence>MSVAEVSANIVSKVARKNCHAARDAFYSCAREQGVDFVPGAQIPARCKLLRQQFEGACPLSWTKHFDQLQEADIRRAKYLAAAINRAADTAAGSLTGKA</sequence>
<keyword evidence="2" id="KW-0496">Mitochondrion</keyword>
<dbReference type="OrthoDB" id="21368at2759"/>
<comment type="caution">
    <text evidence="4">The sequence shown here is derived from an EMBL/GenBank/DDBJ whole genome shotgun (WGS) entry which is preliminary data.</text>
</comment>
<dbReference type="InterPro" id="IPR042289">
    <property type="entry name" value="COA6"/>
</dbReference>
<dbReference type="Proteomes" id="UP000747110">
    <property type="component" value="Unassembled WGS sequence"/>
</dbReference>
<evidence type="ECO:0008006" key="6">
    <source>
        <dbReference type="Google" id="ProtNLM"/>
    </source>
</evidence>
<dbReference type="PANTHER" id="PTHR46690">
    <property type="entry name" value="CYTOCHROME C OXIDASE ASSEMBLY FACTOR 6 HOMOLOG"/>
    <property type="match status" value="1"/>
</dbReference>
<dbReference type="SUPFAM" id="SSF47694">
    <property type="entry name" value="Cytochrome c oxidase subunit h"/>
    <property type="match status" value="1"/>
</dbReference>
<dbReference type="Gene3D" id="1.10.10.140">
    <property type="entry name" value="Cytochrome c oxidase, subunit VIb"/>
    <property type="match status" value="1"/>
</dbReference>
<name>A0A8J4CW52_9CHLO</name>
<protein>
    <recommendedName>
        <fullName evidence="6">Cytochrome c oxidase assembly factor 6</fullName>
    </recommendedName>
</protein>
<dbReference type="GO" id="GO:0042775">
    <property type="term" value="P:mitochondrial ATP synthesis coupled electron transport"/>
    <property type="evidence" value="ECO:0007669"/>
    <property type="project" value="TreeGrafter"/>
</dbReference>
<dbReference type="InterPro" id="IPR036549">
    <property type="entry name" value="CX6/COA6-like_sf"/>
</dbReference>
<dbReference type="InterPro" id="IPR048280">
    <property type="entry name" value="COX6B-like"/>
</dbReference>
<evidence type="ECO:0000256" key="3">
    <source>
        <dbReference type="ARBA" id="ARBA00023157"/>
    </source>
</evidence>
<dbReference type="GO" id="GO:0008535">
    <property type="term" value="P:respiratory chain complex IV assembly"/>
    <property type="evidence" value="ECO:0007669"/>
    <property type="project" value="InterPro"/>
</dbReference>
<dbReference type="Pfam" id="PF02297">
    <property type="entry name" value="COX6B"/>
    <property type="match status" value="1"/>
</dbReference>
<evidence type="ECO:0000256" key="2">
    <source>
        <dbReference type="ARBA" id="ARBA00023128"/>
    </source>
</evidence>
<organism evidence="4 5">
    <name type="scientific">Volvox reticuliferus</name>
    <dbReference type="NCBI Taxonomy" id="1737510"/>
    <lineage>
        <taxon>Eukaryota</taxon>
        <taxon>Viridiplantae</taxon>
        <taxon>Chlorophyta</taxon>
        <taxon>core chlorophytes</taxon>
        <taxon>Chlorophyceae</taxon>
        <taxon>CS clade</taxon>
        <taxon>Chlamydomonadales</taxon>
        <taxon>Volvocaceae</taxon>
        <taxon>Volvox</taxon>
    </lineage>
</organism>
<dbReference type="EMBL" id="BNCP01000040">
    <property type="protein sequence ID" value="GIL87700.1"/>
    <property type="molecule type" value="Genomic_DNA"/>
</dbReference>
<evidence type="ECO:0000256" key="1">
    <source>
        <dbReference type="ARBA" id="ARBA00004173"/>
    </source>
</evidence>
<keyword evidence="3" id="KW-1015">Disulfide bond</keyword>
<reference evidence="4" key="1">
    <citation type="journal article" date="2021" name="Proc. Natl. Acad. Sci. U.S.A.">
        <title>Three genomes in the algal genus Volvox reveal the fate of a haploid sex-determining region after a transition to homothallism.</title>
        <authorList>
            <person name="Yamamoto K."/>
            <person name="Hamaji T."/>
            <person name="Kawai-Toyooka H."/>
            <person name="Matsuzaki R."/>
            <person name="Takahashi F."/>
            <person name="Nishimura Y."/>
            <person name="Kawachi M."/>
            <person name="Noguchi H."/>
            <person name="Minakuchi Y."/>
            <person name="Umen J.G."/>
            <person name="Toyoda A."/>
            <person name="Nozaki H."/>
        </authorList>
    </citation>
    <scope>NUCLEOTIDE SEQUENCE</scope>
    <source>
        <strain evidence="4">NIES-3786</strain>
    </source>
</reference>